<keyword evidence="9" id="KW-0539">Nucleus</keyword>
<feature type="non-terminal residue" evidence="12">
    <location>
        <position position="56"/>
    </location>
</feature>
<feature type="domain" description="C2H2-type" evidence="11">
    <location>
        <begin position="29"/>
        <end position="56"/>
    </location>
</feature>
<dbReference type="SMART" id="SM00355">
    <property type="entry name" value="ZnF_C2H2"/>
    <property type="match status" value="2"/>
</dbReference>
<evidence type="ECO:0000256" key="6">
    <source>
        <dbReference type="ARBA" id="ARBA00022833"/>
    </source>
</evidence>
<dbReference type="GO" id="GO:0005634">
    <property type="term" value="C:nucleus"/>
    <property type="evidence" value="ECO:0007669"/>
    <property type="project" value="UniProtKB-SubCell"/>
</dbReference>
<dbReference type="PROSITE" id="PS00028">
    <property type="entry name" value="ZINC_FINGER_C2H2_1"/>
    <property type="match status" value="2"/>
</dbReference>
<evidence type="ECO:0000256" key="4">
    <source>
        <dbReference type="ARBA" id="ARBA00022737"/>
    </source>
</evidence>
<evidence type="ECO:0000313" key="13">
    <source>
        <dbReference type="Proteomes" id="UP000053119"/>
    </source>
</evidence>
<keyword evidence="6" id="KW-0862">Zinc</keyword>
<evidence type="ECO:0000256" key="8">
    <source>
        <dbReference type="ARBA" id="ARBA00023163"/>
    </source>
</evidence>
<proteinExistence type="inferred from homology"/>
<dbReference type="PANTHER" id="PTHR23226:SF416">
    <property type="entry name" value="FI01424P"/>
    <property type="match status" value="1"/>
</dbReference>
<evidence type="ECO:0000256" key="10">
    <source>
        <dbReference type="PROSITE-ProRule" id="PRU00042"/>
    </source>
</evidence>
<feature type="non-terminal residue" evidence="12">
    <location>
        <position position="1"/>
    </location>
</feature>
<keyword evidence="4" id="KW-0677">Repeat</keyword>
<comment type="similarity">
    <text evidence="2">Belongs to the krueppel C2H2-type zinc-finger protein family.</text>
</comment>
<keyword evidence="7" id="KW-0805">Transcription regulation</keyword>
<dbReference type="SUPFAM" id="SSF57667">
    <property type="entry name" value="beta-beta-alpha zinc fingers"/>
    <property type="match status" value="1"/>
</dbReference>
<dbReference type="GO" id="GO:0000978">
    <property type="term" value="F:RNA polymerase II cis-regulatory region sequence-specific DNA binding"/>
    <property type="evidence" value="ECO:0007669"/>
    <property type="project" value="TreeGrafter"/>
</dbReference>
<evidence type="ECO:0000256" key="9">
    <source>
        <dbReference type="ARBA" id="ARBA00023242"/>
    </source>
</evidence>
<dbReference type="InterPro" id="IPR013087">
    <property type="entry name" value="Znf_C2H2_type"/>
</dbReference>
<evidence type="ECO:0000256" key="5">
    <source>
        <dbReference type="ARBA" id="ARBA00022771"/>
    </source>
</evidence>
<dbReference type="GO" id="GO:0008270">
    <property type="term" value="F:zinc ion binding"/>
    <property type="evidence" value="ECO:0007669"/>
    <property type="project" value="UniProtKB-KW"/>
</dbReference>
<evidence type="ECO:0000256" key="7">
    <source>
        <dbReference type="ARBA" id="ARBA00023015"/>
    </source>
</evidence>
<comment type="subcellular location">
    <subcellularLocation>
        <location evidence="1">Nucleus</location>
    </subcellularLocation>
</comment>
<evidence type="ECO:0000313" key="12">
    <source>
        <dbReference type="EMBL" id="KFP11190.1"/>
    </source>
</evidence>
<dbReference type="Gene3D" id="3.30.160.60">
    <property type="entry name" value="Classic Zinc Finger"/>
    <property type="match status" value="2"/>
</dbReference>
<keyword evidence="3" id="KW-0479">Metal-binding</keyword>
<dbReference type="FunFam" id="3.30.160.60:FF:000056">
    <property type="entry name" value="Zinc finger and SCAN domain-containing 20"/>
    <property type="match status" value="1"/>
</dbReference>
<keyword evidence="13" id="KW-1185">Reference proteome</keyword>
<name>A0A091IUS0_EGRGA</name>
<dbReference type="GO" id="GO:0000981">
    <property type="term" value="F:DNA-binding transcription factor activity, RNA polymerase II-specific"/>
    <property type="evidence" value="ECO:0007669"/>
    <property type="project" value="TreeGrafter"/>
</dbReference>
<dbReference type="PROSITE" id="PS50157">
    <property type="entry name" value="ZINC_FINGER_C2H2_2"/>
    <property type="match status" value="2"/>
</dbReference>
<keyword evidence="5 10" id="KW-0863">Zinc-finger</keyword>
<evidence type="ECO:0000256" key="1">
    <source>
        <dbReference type="ARBA" id="ARBA00004123"/>
    </source>
</evidence>
<feature type="domain" description="C2H2-type" evidence="11">
    <location>
        <begin position="1"/>
        <end position="28"/>
    </location>
</feature>
<evidence type="ECO:0000256" key="2">
    <source>
        <dbReference type="ARBA" id="ARBA00006991"/>
    </source>
</evidence>
<dbReference type="Proteomes" id="UP000053119">
    <property type="component" value="Unassembled WGS sequence"/>
</dbReference>
<evidence type="ECO:0000256" key="3">
    <source>
        <dbReference type="ARBA" id="ARBA00022723"/>
    </source>
</evidence>
<keyword evidence="8" id="KW-0804">Transcription</keyword>
<dbReference type="AlphaFoldDB" id="A0A091IUS0"/>
<dbReference type="FunFam" id="3.30.160.60:FF:002090">
    <property type="entry name" value="Zinc finger protein 473"/>
    <property type="match status" value="1"/>
</dbReference>
<sequence length="56" mass="6318">YKCLECGKSFSRSSHLITHQRLHTGEKPYKCPACGKSFSDSSTLITHQRLHTGEKP</sequence>
<organism evidence="12 13">
    <name type="scientific">Egretta garzetta</name>
    <name type="common">Little egret</name>
    <dbReference type="NCBI Taxonomy" id="188379"/>
    <lineage>
        <taxon>Eukaryota</taxon>
        <taxon>Metazoa</taxon>
        <taxon>Chordata</taxon>
        <taxon>Craniata</taxon>
        <taxon>Vertebrata</taxon>
        <taxon>Euteleostomi</taxon>
        <taxon>Archelosauria</taxon>
        <taxon>Archosauria</taxon>
        <taxon>Dinosauria</taxon>
        <taxon>Saurischia</taxon>
        <taxon>Theropoda</taxon>
        <taxon>Coelurosauria</taxon>
        <taxon>Aves</taxon>
        <taxon>Neognathae</taxon>
        <taxon>Neoaves</taxon>
        <taxon>Aequornithes</taxon>
        <taxon>Pelecaniformes</taxon>
        <taxon>Ardeidae</taxon>
        <taxon>Egretta</taxon>
    </lineage>
</organism>
<dbReference type="InterPro" id="IPR036236">
    <property type="entry name" value="Znf_C2H2_sf"/>
</dbReference>
<accession>A0A091IUS0</accession>
<gene>
    <name evidence="12" type="ORF">Z169_10511</name>
</gene>
<evidence type="ECO:0000259" key="11">
    <source>
        <dbReference type="PROSITE" id="PS50157"/>
    </source>
</evidence>
<reference evidence="12 13" key="1">
    <citation type="submission" date="2014-04" db="EMBL/GenBank/DDBJ databases">
        <title>Genome evolution of avian class.</title>
        <authorList>
            <person name="Zhang G."/>
            <person name="Li C."/>
        </authorList>
    </citation>
    <scope>NUCLEOTIDE SEQUENCE [LARGE SCALE GENOMIC DNA]</scope>
    <source>
        <strain evidence="12">BGI_Z169</strain>
    </source>
</reference>
<dbReference type="EMBL" id="KK500864">
    <property type="protein sequence ID" value="KFP11190.1"/>
    <property type="molecule type" value="Genomic_DNA"/>
</dbReference>
<dbReference type="PANTHER" id="PTHR23226">
    <property type="entry name" value="ZINC FINGER AND SCAN DOMAIN-CONTAINING"/>
    <property type="match status" value="1"/>
</dbReference>
<dbReference type="Pfam" id="PF13465">
    <property type="entry name" value="zf-H2C2_2"/>
    <property type="match status" value="1"/>
</dbReference>
<protein>
    <submittedName>
        <fullName evidence="12">Zinc finger and SCAN domain-containing protein 20</fullName>
    </submittedName>
</protein>